<evidence type="ECO:0000256" key="2">
    <source>
        <dbReference type="ARBA" id="ARBA00010012"/>
    </source>
</evidence>
<comment type="similarity">
    <text evidence="2">Belongs to the bombesin/neuromedin-B/ranatensin family.</text>
</comment>
<sequence>MKSPYDLSRLLASFILIVCITMTSSKTRDITELRNKVSKNKVNSRGNLWATGHFMGKKSVVDRSFMESTSEGTLTEVRSGGHRQEDLQAALIQVLQVKLTLTMCVIVMKVLRICD</sequence>
<evidence type="ECO:0008006" key="8">
    <source>
        <dbReference type="Google" id="ProtNLM"/>
    </source>
</evidence>
<dbReference type="GO" id="GO:0005184">
    <property type="term" value="F:neuropeptide hormone activity"/>
    <property type="evidence" value="ECO:0007669"/>
    <property type="project" value="TreeGrafter"/>
</dbReference>
<keyword evidence="4" id="KW-0027">Amidation</keyword>
<dbReference type="GO" id="GO:0007218">
    <property type="term" value="P:neuropeptide signaling pathway"/>
    <property type="evidence" value="ECO:0007669"/>
    <property type="project" value="InterPro"/>
</dbReference>
<dbReference type="AlphaFoldDB" id="A0A3Q3JHI2"/>
<dbReference type="Ensembl" id="ENSMALT00000013733.1">
    <property type="protein sequence ID" value="ENSMALP00000013442.1"/>
    <property type="gene ID" value="ENSMALG00000009510.1"/>
</dbReference>
<evidence type="ECO:0000313" key="7">
    <source>
        <dbReference type="Proteomes" id="UP000261600"/>
    </source>
</evidence>
<dbReference type="PANTHER" id="PTHR16866">
    <property type="entry name" value="GASTRIN-RELEASING PEPTIDE"/>
    <property type="match status" value="1"/>
</dbReference>
<keyword evidence="7" id="KW-1185">Reference proteome</keyword>
<keyword evidence="5" id="KW-0732">Signal</keyword>
<organism evidence="6 7">
    <name type="scientific">Monopterus albus</name>
    <name type="common">Swamp eel</name>
    <dbReference type="NCBI Taxonomy" id="43700"/>
    <lineage>
        <taxon>Eukaryota</taxon>
        <taxon>Metazoa</taxon>
        <taxon>Chordata</taxon>
        <taxon>Craniata</taxon>
        <taxon>Vertebrata</taxon>
        <taxon>Euteleostomi</taxon>
        <taxon>Actinopterygii</taxon>
        <taxon>Neopterygii</taxon>
        <taxon>Teleostei</taxon>
        <taxon>Neoteleostei</taxon>
        <taxon>Acanthomorphata</taxon>
        <taxon>Anabantaria</taxon>
        <taxon>Synbranchiformes</taxon>
        <taxon>Synbranchidae</taxon>
        <taxon>Monopterus</taxon>
    </lineage>
</organism>
<protein>
    <recommendedName>
        <fullName evidence="8">Neuromedin Bb</fullName>
    </recommendedName>
</protein>
<keyword evidence="3" id="KW-0964">Secreted</keyword>
<dbReference type="PANTHER" id="PTHR16866:SF4">
    <property type="entry name" value="PROTEIN CBG24674"/>
    <property type="match status" value="1"/>
</dbReference>
<evidence type="ECO:0000256" key="5">
    <source>
        <dbReference type="SAM" id="SignalP"/>
    </source>
</evidence>
<dbReference type="STRING" id="43700.ENSMALP00000013442"/>
<reference evidence="6" key="2">
    <citation type="submission" date="2025-09" db="UniProtKB">
        <authorList>
            <consortium name="Ensembl"/>
        </authorList>
    </citation>
    <scope>IDENTIFICATION</scope>
</reference>
<dbReference type="InterPro" id="IPR000874">
    <property type="entry name" value="Bombesin"/>
</dbReference>
<feature type="signal peptide" evidence="5">
    <location>
        <begin position="1"/>
        <end position="25"/>
    </location>
</feature>
<feature type="chain" id="PRO_5018536931" description="Neuromedin Bb" evidence="5">
    <location>
        <begin position="26"/>
        <end position="115"/>
    </location>
</feature>
<dbReference type="GO" id="GO:0005576">
    <property type="term" value="C:extracellular region"/>
    <property type="evidence" value="ECO:0007669"/>
    <property type="project" value="UniProtKB-SubCell"/>
</dbReference>
<dbReference type="Pfam" id="PF02044">
    <property type="entry name" value="Bombesin"/>
    <property type="match status" value="1"/>
</dbReference>
<proteinExistence type="inferred from homology"/>
<comment type="subcellular location">
    <subcellularLocation>
        <location evidence="1">Secreted</location>
    </subcellularLocation>
</comment>
<dbReference type="Proteomes" id="UP000261600">
    <property type="component" value="Unplaced"/>
</dbReference>
<evidence type="ECO:0000313" key="6">
    <source>
        <dbReference type="Ensembl" id="ENSMALP00000013442.1"/>
    </source>
</evidence>
<accession>A0A3Q3JHI2</accession>
<dbReference type="PROSITE" id="PS00257">
    <property type="entry name" value="BOMBESIN"/>
    <property type="match status" value="1"/>
</dbReference>
<name>A0A3Q3JHI2_MONAL</name>
<reference evidence="6" key="1">
    <citation type="submission" date="2025-08" db="UniProtKB">
        <authorList>
            <consortium name="Ensembl"/>
        </authorList>
    </citation>
    <scope>IDENTIFICATION</scope>
</reference>
<evidence type="ECO:0000256" key="4">
    <source>
        <dbReference type="ARBA" id="ARBA00022815"/>
    </source>
</evidence>
<evidence type="ECO:0000256" key="1">
    <source>
        <dbReference type="ARBA" id="ARBA00004613"/>
    </source>
</evidence>
<evidence type="ECO:0000256" key="3">
    <source>
        <dbReference type="ARBA" id="ARBA00022525"/>
    </source>
</evidence>